<dbReference type="InterPro" id="IPR053222">
    <property type="entry name" value="Zygotic_Embryogenesis-Asso"/>
</dbReference>
<protein>
    <recommendedName>
        <fullName evidence="1">F-box domain-containing protein</fullName>
    </recommendedName>
</protein>
<keyword evidence="3" id="KW-1185">Reference proteome</keyword>
<organism evidence="2 3">
    <name type="scientific">Caenorhabditis nigoni</name>
    <dbReference type="NCBI Taxonomy" id="1611254"/>
    <lineage>
        <taxon>Eukaryota</taxon>
        <taxon>Metazoa</taxon>
        <taxon>Ecdysozoa</taxon>
        <taxon>Nematoda</taxon>
        <taxon>Chromadorea</taxon>
        <taxon>Rhabditida</taxon>
        <taxon>Rhabditina</taxon>
        <taxon>Rhabditomorpha</taxon>
        <taxon>Rhabditoidea</taxon>
        <taxon>Rhabditidae</taxon>
        <taxon>Peloderinae</taxon>
        <taxon>Caenorhabditis</taxon>
    </lineage>
</organism>
<name>A0A2G5TSK4_9PELO</name>
<feature type="domain" description="F-box" evidence="1">
    <location>
        <begin position="221"/>
        <end position="268"/>
    </location>
</feature>
<sequence>MPIRLLSLPIDDLQYTLNCMDIGDLIAFSLCSKRTKNLVKASNRKMRPIEVYVKENYIRFEIREGNDYESISFHIFDFYIKLIRKEFKVWRKREFTQIDWIAHFISIVNGSMIDYLNIDTVSLSYLDAVYQFFPKCHRLDINERSSREFTKIAFWKLYPIAEKLDINKNIFDNDENDISKYLALNLTELSFIDWQKPFKLELEDLLVLNIARCPSPAQLMPISLLSLPAKDLQYAINSMDVSDLLAFSLCSKRTKNLVKSSNLQILRICAEVDENRIYLGMFVFQFRGNFQINIEKTIRIGLCEDFSIAFEREDGFQMWKNTEFTFSYLIAHFLSLSNISTLLRLQINNMVPIGYLDTVKQQFSKCQILEISEGCSEELTKMVFLKLAPLAGQVEVGNNPRDVSNLLTLNLSTVLFKDMRHPLELKLDDLLNLNIYDLCVRNTVISANELNRFLQLWMSNHGFYRPMMINLRSDNGWDSEKVMKGIKYDNVDKEPSFRLKREDGKELKVANIGPAISTAQLMPISLLSLPIADLQYALNCMDVSDLIAFSLCSKRTKNLVKSSNREIESISAKVDENRVRICIMAEIYREDANTRYYRNVVFKLFDSYIELHRNCGIEVWRKQEFTQSHWIAHILSIFDKSMIEELQICQACPIPYLDTVKKIILKCQKLEIRDRCPNDFAKIAISKLSSLAVEMVEINKNIFDDENDISKFLTLNLTSVSLCDHETPFKLKLEDLLTTNIAKLIIRTAIITEKELNRFVKLWIKGSQRFCRLEYIRLHLEDGIEMNRQEVFKGVKYQVTEDLGNLFALTRQDGKELRGSIEGTLILLLFR</sequence>
<evidence type="ECO:0000313" key="3">
    <source>
        <dbReference type="Proteomes" id="UP000230233"/>
    </source>
</evidence>
<reference evidence="3" key="1">
    <citation type="submission" date="2017-10" db="EMBL/GenBank/DDBJ databases">
        <title>Rapid genome shrinkage in a self-fertile nematode reveals novel sperm competition proteins.</title>
        <authorList>
            <person name="Yin D."/>
            <person name="Schwarz E.M."/>
            <person name="Thomas C.G."/>
            <person name="Felde R.L."/>
            <person name="Korf I.F."/>
            <person name="Cutter A.D."/>
            <person name="Schartner C.M."/>
            <person name="Ralston E.J."/>
            <person name="Meyer B.J."/>
            <person name="Haag E.S."/>
        </authorList>
    </citation>
    <scope>NUCLEOTIDE SEQUENCE [LARGE SCALE GENOMIC DNA]</scope>
    <source>
        <strain evidence="3">JU1422</strain>
    </source>
</reference>
<dbReference type="InterPro" id="IPR012885">
    <property type="entry name" value="F-box_Sdz-33"/>
</dbReference>
<feature type="domain" description="F-box" evidence="1">
    <location>
        <begin position="523"/>
        <end position="570"/>
    </location>
</feature>
<dbReference type="InterPro" id="IPR001810">
    <property type="entry name" value="F-box_dom"/>
</dbReference>
<dbReference type="EMBL" id="PDUG01000005">
    <property type="protein sequence ID" value="PIC30290.1"/>
    <property type="molecule type" value="Genomic_DNA"/>
</dbReference>
<dbReference type="PANTHER" id="PTHR22899:SF0">
    <property type="entry name" value="F-BOX ASSOCIATED DOMAIN-CONTAINING PROTEIN-RELATED"/>
    <property type="match status" value="1"/>
</dbReference>
<gene>
    <name evidence="2" type="primary">Cnig_chr_V.g21583</name>
    <name evidence="2" type="ORF">B9Z55_021583</name>
</gene>
<comment type="caution">
    <text evidence="2">The sequence shown here is derived from an EMBL/GenBank/DDBJ whole genome shotgun (WGS) entry which is preliminary data.</text>
</comment>
<dbReference type="Pfam" id="PF07735">
    <property type="entry name" value="FBA_2"/>
    <property type="match status" value="2"/>
</dbReference>
<dbReference type="PANTHER" id="PTHR22899">
    <property type="entry name" value="CYCLIN-RELATED F-BOX FAMILY"/>
    <property type="match status" value="1"/>
</dbReference>
<dbReference type="AlphaFoldDB" id="A0A2G5TSK4"/>
<dbReference type="PROSITE" id="PS50181">
    <property type="entry name" value="FBOX"/>
    <property type="match status" value="3"/>
</dbReference>
<feature type="domain" description="F-box" evidence="1">
    <location>
        <begin position="2"/>
        <end position="49"/>
    </location>
</feature>
<dbReference type="Proteomes" id="UP000230233">
    <property type="component" value="Chromosome V"/>
</dbReference>
<evidence type="ECO:0000313" key="2">
    <source>
        <dbReference type="EMBL" id="PIC30290.1"/>
    </source>
</evidence>
<dbReference type="Pfam" id="PF00646">
    <property type="entry name" value="F-box"/>
    <property type="match status" value="3"/>
</dbReference>
<evidence type="ECO:0000259" key="1">
    <source>
        <dbReference type="PROSITE" id="PS50181"/>
    </source>
</evidence>
<proteinExistence type="predicted"/>
<accession>A0A2G5TSK4</accession>